<keyword evidence="3" id="KW-1185">Reference proteome</keyword>
<evidence type="ECO:0000256" key="1">
    <source>
        <dbReference type="SAM" id="Phobius"/>
    </source>
</evidence>
<organism evidence="2 3">
    <name type="scientific">Prorocentrum cordatum</name>
    <dbReference type="NCBI Taxonomy" id="2364126"/>
    <lineage>
        <taxon>Eukaryota</taxon>
        <taxon>Sar</taxon>
        <taxon>Alveolata</taxon>
        <taxon>Dinophyceae</taxon>
        <taxon>Prorocentrales</taxon>
        <taxon>Prorocentraceae</taxon>
        <taxon>Prorocentrum</taxon>
    </lineage>
</organism>
<evidence type="ECO:0000313" key="3">
    <source>
        <dbReference type="Proteomes" id="UP001189429"/>
    </source>
</evidence>
<dbReference type="Proteomes" id="UP001189429">
    <property type="component" value="Unassembled WGS sequence"/>
</dbReference>
<keyword evidence="1" id="KW-0812">Transmembrane</keyword>
<reference evidence="2" key="1">
    <citation type="submission" date="2023-10" db="EMBL/GenBank/DDBJ databases">
        <authorList>
            <person name="Chen Y."/>
            <person name="Shah S."/>
            <person name="Dougan E. K."/>
            <person name="Thang M."/>
            <person name="Chan C."/>
        </authorList>
    </citation>
    <scope>NUCLEOTIDE SEQUENCE [LARGE SCALE GENOMIC DNA]</scope>
</reference>
<feature type="non-terminal residue" evidence="2">
    <location>
        <position position="1"/>
    </location>
</feature>
<dbReference type="EMBL" id="CAUYUJ010018416">
    <property type="protein sequence ID" value="CAK0883448.1"/>
    <property type="molecule type" value="Genomic_DNA"/>
</dbReference>
<feature type="transmembrane region" description="Helical" evidence="1">
    <location>
        <begin position="6"/>
        <end position="27"/>
    </location>
</feature>
<evidence type="ECO:0008006" key="4">
    <source>
        <dbReference type="Google" id="ProtNLM"/>
    </source>
</evidence>
<sequence>IVAPLFAGCVTGLGALVLAAAVALIWFEVAVRARGQESDLVCAVLLAGAAQLGDRIAVMTAQDGFAEGLMIDKAATCLWQGISRTCAVRFDQQSDRRCCFEDMDADSLEVSLVGGFPVRGLRHTLWTIKFTQDHSGAVLAAPRQWVHVTRAPPCHRSVYEHGARSRVFDAVLTIDQENDPASLSMDCARWRLALIKEEVRLCPSAPAYFYRGQLH</sequence>
<name>A0ABN9WB20_9DINO</name>
<keyword evidence="1" id="KW-1133">Transmembrane helix</keyword>
<protein>
    <recommendedName>
        <fullName evidence="4">Phospholipid scramblase</fullName>
    </recommendedName>
</protein>
<feature type="non-terminal residue" evidence="2">
    <location>
        <position position="215"/>
    </location>
</feature>
<proteinExistence type="predicted"/>
<keyword evidence="1" id="KW-0472">Membrane</keyword>
<gene>
    <name evidence="2" type="ORF">PCOR1329_LOCUS65659</name>
</gene>
<accession>A0ABN9WB20</accession>
<comment type="caution">
    <text evidence="2">The sequence shown here is derived from an EMBL/GenBank/DDBJ whole genome shotgun (WGS) entry which is preliminary data.</text>
</comment>
<evidence type="ECO:0000313" key="2">
    <source>
        <dbReference type="EMBL" id="CAK0883448.1"/>
    </source>
</evidence>